<keyword evidence="6" id="KW-0793">Thylakoid</keyword>
<dbReference type="PRINTS" id="PR00125">
    <property type="entry name" value="ATPASEDELTA"/>
</dbReference>
<dbReference type="NCBIfam" id="TIGR01145">
    <property type="entry name" value="ATP_synt_delta"/>
    <property type="match status" value="1"/>
</dbReference>
<proteinExistence type="inferred from homology"/>
<dbReference type="InterPro" id="IPR026015">
    <property type="entry name" value="ATP_synth_OSCP/delta_N_sf"/>
</dbReference>
<evidence type="ECO:0008006" key="11">
    <source>
        <dbReference type="Google" id="ProtNLM"/>
    </source>
</evidence>
<evidence type="ECO:0000313" key="10">
    <source>
        <dbReference type="Proteomes" id="UP001162640"/>
    </source>
</evidence>
<evidence type="ECO:0000256" key="5">
    <source>
        <dbReference type="ARBA" id="ARBA00023065"/>
    </source>
</evidence>
<dbReference type="Gene3D" id="1.10.520.20">
    <property type="entry name" value="N-terminal domain of the delta subunit of the F1F0-ATP synthase"/>
    <property type="match status" value="1"/>
</dbReference>
<dbReference type="InterPro" id="IPR020781">
    <property type="entry name" value="ATPase_OSCP/d_CS"/>
</dbReference>
<keyword evidence="5" id="KW-0406">Ion transport</keyword>
<dbReference type="GO" id="GO:0046933">
    <property type="term" value="F:proton-transporting ATP synthase activity, rotational mechanism"/>
    <property type="evidence" value="ECO:0007669"/>
    <property type="project" value="InterPro"/>
</dbReference>
<dbReference type="Pfam" id="PF00213">
    <property type="entry name" value="OSCP"/>
    <property type="match status" value="1"/>
</dbReference>
<evidence type="ECO:0000256" key="7">
    <source>
        <dbReference type="ARBA" id="ARBA00023136"/>
    </source>
</evidence>
<dbReference type="PANTHER" id="PTHR11910">
    <property type="entry name" value="ATP SYNTHASE DELTA CHAIN"/>
    <property type="match status" value="1"/>
</dbReference>
<evidence type="ECO:0000256" key="3">
    <source>
        <dbReference type="ARBA" id="ARBA00022448"/>
    </source>
</evidence>
<comment type="caution">
    <text evidence="9">The sequence shown here is derived from an EMBL/GenBank/DDBJ whole genome shotgun (WGS) entry which is preliminary data.</text>
</comment>
<dbReference type="PROSITE" id="PS00389">
    <property type="entry name" value="ATPASE_DELTA"/>
    <property type="match status" value="1"/>
</dbReference>
<keyword evidence="4" id="KW-0375">Hydrogen ion transport</keyword>
<keyword evidence="7" id="KW-0472">Membrane</keyword>
<evidence type="ECO:0000256" key="4">
    <source>
        <dbReference type="ARBA" id="ARBA00022781"/>
    </source>
</evidence>
<dbReference type="EMBL" id="BLQM01000455">
    <property type="protein sequence ID" value="GMH90709.1"/>
    <property type="molecule type" value="Genomic_DNA"/>
</dbReference>
<dbReference type="GO" id="GO:0016020">
    <property type="term" value="C:membrane"/>
    <property type="evidence" value="ECO:0007669"/>
    <property type="project" value="UniProtKB-SubCell"/>
</dbReference>
<dbReference type="InterPro" id="IPR000711">
    <property type="entry name" value="ATPase_OSCP/dsu"/>
</dbReference>
<evidence type="ECO:0000256" key="8">
    <source>
        <dbReference type="ARBA" id="ARBA00023310"/>
    </source>
</evidence>
<comment type="subcellular location">
    <subcellularLocation>
        <location evidence="1">Membrane</location>
    </subcellularLocation>
</comment>
<accession>A0A9W7ES14</accession>
<dbReference type="AlphaFoldDB" id="A0A9W7ES14"/>
<dbReference type="Proteomes" id="UP001162640">
    <property type="component" value="Unassembled WGS sequence"/>
</dbReference>
<organism evidence="9 10">
    <name type="scientific">Triparma laevis f. inornata</name>
    <dbReference type="NCBI Taxonomy" id="1714386"/>
    <lineage>
        <taxon>Eukaryota</taxon>
        <taxon>Sar</taxon>
        <taxon>Stramenopiles</taxon>
        <taxon>Ochrophyta</taxon>
        <taxon>Bolidophyceae</taxon>
        <taxon>Parmales</taxon>
        <taxon>Triparmaceae</taxon>
        <taxon>Triparma</taxon>
    </lineage>
</organism>
<evidence type="ECO:0000256" key="6">
    <source>
        <dbReference type="ARBA" id="ARBA00023078"/>
    </source>
</evidence>
<reference evidence="10" key="1">
    <citation type="journal article" date="2023" name="Commun. Biol.">
        <title>Genome analysis of Parmales, the sister group of diatoms, reveals the evolutionary specialization of diatoms from phago-mixotrophs to photoautotrophs.</title>
        <authorList>
            <person name="Ban H."/>
            <person name="Sato S."/>
            <person name="Yoshikawa S."/>
            <person name="Yamada K."/>
            <person name="Nakamura Y."/>
            <person name="Ichinomiya M."/>
            <person name="Sato N."/>
            <person name="Blanc-Mathieu R."/>
            <person name="Endo H."/>
            <person name="Kuwata A."/>
            <person name="Ogata H."/>
        </authorList>
    </citation>
    <scope>NUCLEOTIDE SEQUENCE [LARGE SCALE GENOMIC DNA]</scope>
</reference>
<comment type="similarity">
    <text evidence="2">Belongs to the ATPase delta chain family.</text>
</comment>
<keyword evidence="3" id="KW-0813">Transport</keyword>
<protein>
    <recommendedName>
        <fullName evidence="11">ATP synthase subunit 5, mitochondrial</fullName>
    </recommendedName>
</protein>
<sequence>MTPHYANAILTPHYANAIFHNSPPPSHQTMFSSSLRTVARTQVRSFAKKAAPKKAAAPAAASGGGSDLAHQPSLKLFGVHARYATATYVAASKAGSLDAVETELLAIDSVTKSNPAFSSFLKDPTVAPSAKETQINSIFGDKISDITVNLMSALAGNARLSETDKVVGAYSELMKAKRGEVAAVITSAAPLSKAVADQVTAALKTKVGSAKVVLSMEVDPTIMGGLQVQIGDEFVDLSVASRIDAVSRSINGPQLSEL</sequence>
<evidence type="ECO:0000256" key="2">
    <source>
        <dbReference type="ARBA" id="ARBA00007046"/>
    </source>
</evidence>
<evidence type="ECO:0000313" key="9">
    <source>
        <dbReference type="EMBL" id="GMH90709.1"/>
    </source>
</evidence>
<evidence type="ECO:0000256" key="1">
    <source>
        <dbReference type="ARBA" id="ARBA00004370"/>
    </source>
</evidence>
<dbReference type="SUPFAM" id="SSF47928">
    <property type="entry name" value="N-terminal domain of the delta subunit of the F1F0-ATP synthase"/>
    <property type="match status" value="1"/>
</dbReference>
<name>A0A9W7ES14_9STRA</name>
<keyword evidence="8" id="KW-0066">ATP synthesis</keyword>
<gene>
    <name evidence="9" type="ORF">TL16_g11846</name>
</gene>
<dbReference type="HAMAP" id="MF_01416">
    <property type="entry name" value="ATP_synth_delta_bact"/>
    <property type="match status" value="1"/>
</dbReference>